<proteinExistence type="predicted"/>
<name>A0ACC2ZT28_9EURO</name>
<reference evidence="1" key="1">
    <citation type="submission" date="2022-10" db="EMBL/GenBank/DDBJ databases">
        <title>Culturing micro-colonial fungi from biological soil crusts in the Mojave desert and describing Neophaeococcomyces mojavensis, and introducing the new genera and species Taxawa tesnikishii.</title>
        <authorList>
            <person name="Kurbessoian T."/>
            <person name="Stajich J.E."/>
        </authorList>
    </citation>
    <scope>NUCLEOTIDE SEQUENCE</scope>
    <source>
        <strain evidence="1">JES_112</strain>
    </source>
</reference>
<dbReference type="Proteomes" id="UP001172386">
    <property type="component" value="Unassembled WGS sequence"/>
</dbReference>
<evidence type="ECO:0000313" key="2">
    <source>
        <dbReference type="Proteomes" id="UP001172386"/>
    </source>
</evidence>
<evidence type="ECO:0000313" key="1">
    <source>
        <dbReference type="EMBL" id="KAJ9650665.1"/>
    </source>
</evidence>
<keyword evidence="2" id="KW-1185">Reference proteome</keyword>
<accession>A0ACC2ZT28</accession>
<comment type="caution">
    <text evidence="1">The sequence shown here is derived from an EMBL/GenBank/DDBJ whole genome shotgun (WGS) entry which is preliminary data.</text>
</comment>
<dbReference type="EMBL" id="JAPDRQ010000320">
    <property type="protein sequence ID" value="KAJ9650665.1"/>
    <property type="molecule type" value="Genomic_DNA"/>
</dbReference>
<sequence>MASLIWISGSECLLHTPEQVIAILNSTELNRIQQGSSRFEQFPIAVYQSTSVLQTNNQRPSTKPLMSVTGFSVEQDPEVQAYKRFRAHVLAEEKRKKDAEKRRKRVEKAMTSGVVEEDGKCCAVTVAREVVAEINAADRRNVFSRLFRYIDRFDRVLARNSGGWQKQKELFDDSSDDEEMGSKEACKIEVRTKT</sequence>
<protein>
    <submittedName>
        <fullName evidence="1">Uncharacterized protein</fullName>
    </submittedName>
</protein>
<organism evidence="1 2">
    <name type="scientific">Neophaeococcomyces mojaviensis</name>
    <dbReference type="NCBI Taxonomy" id="3383035"/>
    <lineage>
        <taxon>Eukaryota</taxon>
        <taxon>Fungi</taxon>
        <taxon>Dikarya</taxon>
        <taxon>Ascomycota</taxon>
        <taxon>Pezizomycotina</taxon>
        <taxon>Eurotiomycetes</taxon>
        <taxon>Chaetothyriomycetidae</taxon>
        <taxon>Chaetothyriales</taxon>
        <taxon>Chaetothyriales incertae sedis</taxon>
        <taxon>Neophaeococcomyces</taxon>
    </lineage>
</organism>
<gene>
    <name evidence="1" type="ORF">H2198_010028</name>
</gene>